<keyword evidence="2" id="KW-0408">Iron</keyword>
<proteinExistence type="predicted"/>
<organism evidence="5 6">
    <name type="scientific">Selenomonas ruminantium</name>
    <dbReference type="NCBI Taxonomy" id="971"/>
    <lineage>
        <taxon>Bacteria</taxon>
        <taxon>Bacillati</taxon>
        <taxon>Bacillota</taxon>
        <taxon>Negativicutes</taxon>
        <taxon>Selenomonadales</taxon>
        <taxon>Selenomonadaceae</taxon>
        <taxon>Selenomonas</taxon>
    </lineage>
</organism>
<sequence>MNRKILLGLLILAFIGYAGYSFVDSVTPYVGIAEARTATSSVQVKGLLDEKAEAPYMEGDNFVFTLRDEDTGETMLVRYHGTKPDQFDEAHHIVAVGKYRDGAFQSDKLLIKCPSKYEQQK</sequence>
<dbReference type="EMBL" id="FOQK01000007">
    <property type="protein sequence ID" value="SFH89315.1"/>
    <property type="molecule type" value="Genomic_DNA"/>
</dbReference>
<dbReference type="GO" id="GO:0017004">
    <property type="term" value="P:cytochrome complex assembly"/>
    <property type="evidence" value="ECO:0007669"/>
    <property type="project" value="UniProtKB-KW"/>
</dbReference>
<dbReference type="Proteomes" id="UP000183639">
    <property type="component" value="Unassembled WGS sequence"/>
</dbReference>
<dbReference type="Pfam" id="PF03100">
    <property type="entry name" value="CcmE"/>
    <property type="match status" value="1"/>
</dbReference>
<keyword evidence="2" id="KW-0479">Metal-binding</keyword>
<protein>
    <submittedName>
        <fullName evidence="5">Cytochrome c-type biogenesis protein CcmE</fullName>
    </submittedName>
</protein>
<accession>A0A1I3DRG2</accession>
<evidence type="ECO:0000256" key="4">
    <source>
        <dbReference type="ARBA" id="ARBA00023136"/>
    </source>
</evidence>
<evidence type="ECO:0000313" key="6">
    <source>
        <dbReference type="Proteomes" id="UP000183639"/>
    </source>
</evidence>
<evidence type="ECO:0000256" key="2">
    <source>
        <dbReference type="ARBA" id="ARBA00022617"/>
    </source>
</evidence>
<comment type="subcellular location">
    <subcellularLocation>
        <location evidence="1">Membrane</location>
    </subcellularLocation>
</comment>
<keyword evidence="3" id="KW-0201">Cytochrome c-type biogenesis</keyword>
<dbReference type="AlphaFoldDB" id="A0A1I3DRG2"/>
<evidence type="ECO:0000256" key="3">
    <source>
        <dbReference type="ARBA" id="ARBA00022748"/>
    </source>
</evidence>
<dbReference type="GO" id="GO:0017003">
    <property type="term" value="P:protein-heme linkage"/>
    <property type="evidence" value="ECO:0007669"/>
    <property type="project" value="InterPro"/>
</dbReference>
<dbReference type="OrthoDB" id="9794828at2"/>
<dbReference type="RefSeq" id="WP_075442786.1">
    <property type="nucleotide sequence ID" value="NZ_FOQK01000007.1"/>
</dbReference>
<dbReference type="InterPro" id="IPR036127">
    <property type="entry name" value="CcmE-like_sf"/>
</dbReference>
<dbReference type="GO" id="GO:0020037">
    <property type="term" value="F:heme binding"/>
    <property type="evidence" value="ECO:0007669"/>
    <property type="project" value="InterPro"/>
</dbReference>
<dbReference type="Gene3D" id="2.40.50.140">
    <property type="entry name" value="Nucleic acid-binding proteins"/>
    <property type="match status" value="1"/>
</dbReference>
<keyword evidence="4" id="KW-0472">Membrane</keyword>
<dbReference type="InterPro" id="IPR012340">
    <property type="entry name" value="NA-bd_OB-fold"/>
</dbReference>
<dbReference type="GO" id="GO:0005886">
    <property type="term" value="C:plasma membrane"/>
    <property type="evidence" value="ECO:0007669"/>
    <property type="project" value="InterPro"/>
</dbReference>
<name>A0A1I3DRG2_SELRU</name>
<gene>
    <name evidence="5" type="ORF">SAMN04487861_107100</name>
</gene>
<reference evidence="5 6" key="1">
    <citation type="submission" date="2016-10" db="EMBL/GenBank/DDBJ databases">
        <authorList>
            <person name="de Groot N.N."/>
        </authorList>
    </citation>
    <scope>NUCLEOTIDE SEQUENCE [LARGE SCALE GENOMIC DNA]</scope>
    <source>
        <strain evidence="5 6">Z108</strain>
    </source>
</reference>
<dbReference type="InterPro" id="IPR004329">
    <property type="entry name" value="CcmE"/>
</dbReference>
<evidence type="ECO:0000313" key="5">
    <source>
        <dbReference type="EMBL" id="SFH89315.1"/>
    </source>
</evidence>
<evidence type="ECO:0000256" key="1">
    <source>
        <dbReference type="ARBA" id="ARBA00004370"/>
    </source>
</evidence>
<dbReference type="SUPFAM" id="SSF82093">
    <property type="entry name" value="Heme chaperone CcmE"/>
    <property type="match status" value="1"/>
</dbReference>
<keyword evidence="2" id="KW-0349">Heme</keyword>